<dbReference type="EMBL" id="PJCH01000005">
    <property type="protein sequence ID" value="PQA87824.1"/>
    <property type="molecule type" value="Genomic_DNA"/>
</dbReference>
<evidence type="ECO:0000256" key="3">
    <source>
        <dbReference type="ARBA" id="ARBA00022833"/>
    </source>
</evidence>
<feature type="domain" description="CENP-V/GFA" evidence="5">
    <location>
        <begin position="9"/>
        <end position="111"/>
    </location>
</feature>
<proteinExistence type="inferred from homology"/>
<dbReference type="SUPFAM" id="SSF51316">
    <property type="entry name" value="Mss4-like"/>
    <property type="match status" value="1"/>
</dbReference>
<dbReference type="OrthoDB" id="9807246at2"/>
<evidence type="ECO:0000313" key="7">
    <source>
        <dbReference type="Proteomes" id="UP000239504"/>
    </source>
</evidence>
<accession>A0A2S7K5N5</accession>
<evidence type="ECO:0000313" key="6">
    <source>
        <dbReference type="EMBL" id="PQA87824.1"/>
    </source>
</evidence>
<dbReference type="Gene3D" id="3.90.1590.10">
    <property type="entry name" value="glutathione-dependent formaldehyde- activating enzyme (gfa)"/>
    <property type="match status" value="1"/>
</dbReference>
<dbReference type="InterPro" id="IPR006913">
    <property type="entry name" value="CENP-V/GFA"/>
</dbReference>
<comment type="caution">
    <text evidence="6">The sequence shown here is derived from an EMBL/GenBank/DDBJ whole genome shotgun (WGS) entry which is preliminary data.</text>
</comment>
<dbReference type="InterPro" id="IPR011057">
    <property type="entry name" value="Mss4-like_sf"/>
</dbReference>
<dbReference type="AlphaFoldDB" id="A0A2S7K5N5"/>
<comment type="similarity">
    <text evidence="1">Belongs to the Gfa family.</text>
</comment>
<evidence type="ECO:0000259" key="5">
    <source>
        <dbReference type="PROSITE" id="PS51891"/>
    </source>
</evidence>
<evidence type="ECO:0000256" key="2">
    <source>
        <dbReference type="ARBA" id="ARBA00022723"/>
    </source>
</evidence>
<keyword evidence="7" id="KW-1185">Reference proteome</keyword>
<organism evidence="6 7">
    <name type="scientific">Hyphococcus luteus</name>
    <dbReference type="NCBI Taxonomy" id="2058213"/>
    <lineage>
        <taxon>Bacteria</taxon>
        <taxon>Pseudomonadati</taxon>
        <taxon>Pseudomonadota</taxon>
        <taxon>Alphaproteobacteria</taxon>
        <taxon>Parvularculales</taxon>
        <taxon>Parvularculaceae</taxon>
        <taxon>Hyphococcus</taxon>
    </lineage>
</organism>
<dbReference type="GO" id="GO:0016846">
    <property type="term" value="F:carbon-sulfur lyase activity"/>
    <property type="evidence" value="ECO:0007669"/>
    <property type="project" value="InterPro"/>
</dbReference>
<dbReference type="PANTHER" id="PTHR33337">
    <property type="entry name" value="GFA DOMAIN-CONTAINING PROTEIN"/>
    <property type="match status" value="1"/>
</dbReference>
<dbReference type="PROSITE" id="PS51891">
    <property type="entry name" value="CENP_V_GFA"/>
    <property type="match status" value="1"/>
</dbReference>
<keyword evidence="3" id="KW-0862">Zinc</keyword>
<dbReference type="RefSeq" id="WP_104829069.1">
    <property type="nucleotide sequence ID" value="NZ_PJCH01000005.1"/>
</dbReference>
<dbReference type="Proteomes" id="UP000239504">
    <property type="component" value="Unassembled WGS sequence"/>
</dbReference>
<sequence length="140" mass="15245">MATEKTINAEGGCLCGAIRYRVSGAITESAYCHCRTCQRQSGAPAVAWFALAPSGFSYLKGEPGVYRASDRARREFCSTCGSYLVFREDDPEETLSVNTATLDDPALAPPEFHIYCESRIGWFDTADDLPRFARGPASTA</sequence>
<keyword evidence="4" id="KW-0456">Lyase</keyword>
<gene>
    <name evidence="6" type="ORF">CW354_05585</name>
</gene>
<evidence type="ECO:0000256" key="1">
    <source>
        <dbReference type="ARBA" id="ARBA00005495"/>
    </source>
</evidence>
<name>A0A2S7K5N5_9PROT</name>
<protein>
    <submittedName>
        <fullName evidence="6">GFA family protein</fullName>
    </submittedName>
</protein>
<dbReference type="GO" id="GO:0046872">
    <property type="term" value="F:metal ion binding"/>
    <property type="evidence" value="ECO:0007669"/>
    <property type="project" value="UniProtKB-KW"/>
</dbReference>
<evidence type="ECO:0000256" key="4">
    <source>
        <dbReference type="ARBA" id="ARBA00023239"/>
    </source>
</evidence>
<dbReference type="PANTHER" id="PTHR33337:SF40">
    <property type="entry name" value="CENP-V_GFA DOMAIN-CONTAINING PROTEIN-RELATED"/>
    <property type="match status" value="1"/>
</dbReference>
<dbReference type="Pfam" id="PF04828">
    <property type="entry name" value="GFA"/>
    <property type="match status" value="1"/>
</dbReference>
<keyword evidence="2" id="KW-0479">Metal-binding</keyword>
<reference evidence="6 7" key="1">
    <citation type="submission" date="2017-12" db="EMBL/GenBank/DDBJ databases">
        <authorList>
            <person name="Hurst M.R.H."/>
        </authorList>
    </citation>
    <scope>NUCLEOTIDE SEQUENCE [LARGE SCALE GENOMIC DNA]</scope>
    <source>
        <strain evidence="6 7">SY-3-19</strain>
    </source>
</reference>